<keyword evidence="1" id="KW-1133">Transmembrane helix</keyword>
<comment type="caution">
    <text evidence="2">The sequence shown here is derived from an EMBL/GenBank/DDBJ whole genome shotgun (WGS) entry which is preliminary data.</text>
</comment>
<proteinExistence type="predicted"/>
<reference evidence="2 3" key="1">
    <citation type="submission" date="2019-02" db="EMBL/GenBank/DDBJ databases">
        <title>Deep-cultivation of Planctomycetes and their phenomic and genomic characterization uncovers novel biology.</title>
        <authorList>
            <person name="Wiegand S."/>
            <person name="Jogler M."/>
            <person name="Boedeker C."/>
            <person name="Pinto D."/>
            <person name="Vollmers J."/>
            <person name="Rivas-Marin E."/>
            <person name="Kohn T."/>
            <person name="Peeters S.H."/>
            <person name="Heuer A."/>
            <person name="Rast P."/>
            <person name="Oberbeckmann S."/>
            <person name="Bunk B."/>
            <person name="Jeske O."/>
            <person name="Meyerdierks A."/>
            <person name="Storesund J.E."/>
            <person name="Kallscheuer N."/>
            <person name="Luecker S."/>
            <person name="Lage O.M."/>
            <person name="Pohl T."/>
            <person name="Merkel B.J."/>
            <person name="Hornburger P."/>
            <person name="Mueller R.-W."/>
            <person name="Bruemmer F."/>
            <person name="Labrenz M."/>
            <person name="Spormann A.M."/>
            <person name="Op Den Camp H."/>
            <person name="Overmann J."/>
            <person name="Amann R."/>
            <person name="Jetten M.S.M."/>
            <person name="Mascher T."/>
            <person name="Medema M.H."/>
            <person name="Devos D.P."/>
            <person name="Kaster A.-K."/>
            <person name="Ovreas L."/>
            <person name="Rohde M."/>
            <person name="Galperin M.Y."/>
            <person name="Jogler C."/>
        </authorList>
    </citation>
    <scope>NUCLEOTIDE SEQUENCE [LARGE SCALE GENOMIC DNA]</scope>
    <source>
        <strain evidence="2 3">Poly59</strain>
    </source>
</reference>
<dbReference type="AlphaFoldDB" id="A0A5C6FDC7"/>
<organism evidence="2 3">
    <name type="scientific">Rubripirellula reticaptiva</name>
    <dbReference type="NCBI Taxonomy" id="2528013"/>
    <lineage>
        <taxon>Bacteria</taxon>
        <taxon>Pseudomonadati</taxon>
        <taxon>Planctomycetota</taxon>
        <taxon>Planctomycetia</taxon>
        <taxon>Pirellulales</taxon>
        <taxon>Pirellulaceae</taxon>
        <taxon>Rubripirellula</taxon>
    </lineage>
</organism>
<evidence type="ECO:0008006" key="4">
    <source>
        <dbReference type="Google" id="ProtNLM"/>
    </source>
</evidence>
<protein>
    <recommendedName>
        <fullName evidence="4">Phage holin family protein</fullName>
    </recommendedName>
</protein>
<dbReference type="InterPro" id="IPR009937">
    <property type="entry name" value="Phage_holin_3_6"/>
</dbReference>
<dbReference type="EMBL" id="SJPX01000001">
    <property type="protein sequence ID" value="TWU58254.1"/>
    <property type="molecule type" value="Genomic_DNA"/>
</dbReference>
<gene>
    <name evidence="2" type="ORF">Poly59_11650</name>
</gene>
<feature type="transmembrane region" description="Helical" evidence="1">
    <location>
        <begin position="42"/>
        <end position="67"/>
    </location>
</feature>
<dbReference type="RefSeq" id="WP_146533023.1">
    <property type="nucleotide sequence ID" value="NZ_SJPX01000001.1"/>
</dbReference>
<dbReference type="OrthoDB" id="286918at2"/>
<evidence type="ECO:0000313" key="2">
    <source>
        <dbReference type="EMBL" id="TWU58254.1"/>
    </source>
</evidence>
<evidence type="ECO:0000256" key="1">
    <source>
        <dbReference type="SAM" id="Phobius"/>
    </source>
</evidence>
<dbReference type="Pfam" id="PF07332">
    <property type="entry name" value="Phage_holin_3_6"/>
    <property type="match status" value="1"/>
</dbReference>
<feature type="transmembrane region" description="Helical" evidence="1">
    <location>
        <begin position="79"/>
        <end position="99"/>
    </location>
</feature>
<name>A0A5C6FDC7_9BACT</name>
<keyword evidence="1" id="KW-0472">Membrane</keyword>
<evidence type="ECO:0000313" key="3">
    <source>
        <dbReference type="Proteomes" id="UP000317977"/>
    </source>
</evidence>
<keyword evidence="1" id="KW-0812">Transmembrane</keyword>
<sequence length="148" mass="16323">MSEERNQGGFGRVIGDIVDLCELQFQLLSVDSREAKRRGIKAVIFLALAAIITLTAAMTAMIGLGFVLHEQFDLTAGEALLIVSSIAMFVAMIAALTGAKMIGKANDSLIEVKREFAENMRWIKAVVVKPRQSARNQFRRETFPPTPR</sequence>
<dbReference type="Proteomes" id="UP000317977">
    <property type="component" value="Unassembled WGS sequence"/>
</dbReference>
<accession>A0A5C6FDC7</accession>
<keyword evidence="3" id="KW-1185">Reference proteome</keyword>